<organism evidence="1 2">
    <name type="scientific">Flavobacterium pallidum</name>
    <dbReference type="NCBI Taxonomy" id="2172098"/>
    <lineage>
        <taxon>Bacteria</taxon>
        <taxon>Pseudomonadati</taxon>
        <taxon>Bacteroidota</taxon>
        <taxon>Flavobacteriia</taxon>
        <taxon>Flavobacteriales</taxon>
        <taxon>Flavobacteriaceae</taxon>
        <taxon>Flavobacterium</taxon>
    </lineage>
</organism>
<dbReference type="Pfam" id="PF20365">
    <property type="entry name" value="DUF6660"/>
    <property type="match status" value="1"/>
</dbReference>
<dbReference type="EMBL" id="CP029187">
    <property type="protein sequence ID" value="AWI24784.1"/>
    <property type="molecule type" value="Genomic_DNA"/>
</dbReference>
<evidence type="ECO:0000313" key="2">
    <source>
        <dbReference type="Proteomes" id="UP000244937"/>
    </source>
</evidence>
<dbReference type="AlphaFoldDB" id="A0A2S1SEJ2"/>
<proteinExistence type="predicted"/>
<dbReference type="Proteomes" id="UP000244937">
    <property type="component" value="Chromosome"/>
</dbReference>
<accession>A0A2S1SEJ2</accession>
<protein>
    <submittedName>
        <fullName evidence="1">Uncharacterized protein</fullName>
    </submittedName>
</protein>
<dbReference type="KEGG" id="fpal:HYN49_02140"/>
<dbReference type="InterPro" id="IPR046601">
    <property type="entry name" value="DUF6660"/>
</dbReference>
<evidence type="ECO:0000313" key="1">
    <source>
        <dbReference type="EMBL" id="AWI24784.1"/>
    </source>
</evidence>
<gene>
    <name evidence="1" type="ORF">HYN49_02140</name>
</gene>
<name>A0A2S1SEJ2_9FLAO</name>
<reference evidence="1 2" key="1">
    <citation type="submission" date="2018-05" db="EMBL/GenBank/DDBJ databases">
        <title>Genome sequencing of Flavobacterium sp. HYN0049.</title>
        <authorList>
            <person name="Yi H."/>
            <person name="Baek C."/>
        </authorList>
    </citation>
    <scope>NUCLEOTIDE SEQUENCE [LARGE SCALE GENOMIC DNA]</scope>
    <source>
        <strain evidence="1 2">HYN0049</strain>
    </source>
</reference>
<keyword evidence="2" id="KW-1185">Reference proteome</keyword>
<sequence length="93" mass="9938">MPCADAEIDNVATRTTKTVAGNHSGHDAEKHNDACSPFCICNCCGVQVLNFTAPLAFNIPDAAVNVTSKLEILYKSHMASMFSGSIWQPPQIA</sequence>